<dbReference type="CDD" id="cd06259">
    <property type="entry name" value="YdcF-like"/>
    <property type="match status" value="1"/>
</dbReference>
<gene>
    <name evidence="3" type="ORF">GGR23_003085</name>
</gene>
<name>A0A7W6J6Z5_9HYPH</name>
<accession>A0A7W6J6Z5</accession>
<dbReference type="InterPro" id="IPR014729">
    <property type="entry name" value="Rossmann-like_a/b/a_fold"/>
</dbReference>
<dbReference type="AlphaFoldDB" id="A0A7W6J6Z5"/>
<evidence type="ECO:0000259" key="2">
    <source>
        <dbReference type="Pfam" id="PF02698"/>
    </source>
</evidence>
<organism evidence="3 4">
    <name type="scientific">Gellertiella hungarica</name>
    <dbReference type="NCBI Taxonomy" id="1572859"/>
    <lineage>
        <taxon>Bacteria</taxon>
        <taxon>Pseudomonadati</taxon>
        <taxon>Pseudomonadota</taxon>
        <taxon>Alphaproteobacteria</taxon>
        <taxon>Hyphomicrobiales</taxon>
        <taxon>Rhizobiaceae</taxon>
        <taxon>Gellertiella</taxon>
    </lineage>
</organism>
<evidence type="ECO:0000313" key="4">
    <source>
        <dbReference type="Proteomes" id="UP000528286"/>
    </source>
</evidence>
<keyword evidence="1" id="KW-1133">Transmembrane helix</keyword>
<evidence type="ECO:0000256" key="1">
    <source>
        <dbReference type="SAM" id="Phobius"/>
    </source>
</evidence>
<keyword evidence="4" id="KW-1185">Reference proteome</keyword>
<reference evidence="3 4" key="1">
    <citation type="submission" date="2020-08" db="EMBL/GenBank/DDBJ databases">
        <title>Genomic Encyclopedia of Type Strains, Phase IV (KMG-IV): sequencing the most valuable type-strain genomes for metagenomic binning, comparative biology and taxonomic classification.</title>
        <authorList>
            <person name="Goeker M."/>
        </authorList>
    </citation>
    <scope>NUCLEOTIDE SEQUENCE [LARGE SCALE GENOMIC DNA]</scope>
    <source>
        <strain evidence="3 4">DSM 29853</strain>
    </source>
</reference>
<evidence type="ECO:0000313" key="3">
    <source>
        <dbReference type="EMBL" id="MBB4065877.1"/>
    </source>
</evidence>
<dbReference type="Gene3D" id="3.40.50.620">
    <property type="entry name" value="HUPs"/>
    <property type="match status" value="1"/>
</dbReference>
<proteinExistence type="predicted"/>
<dbReference type="InterPro" id="IPR003848">
    <property type="entry name" value="DUF218"/>
</dbReference>
<dbReference type="PANTHER" id="PTHR30336:SF4">
    <property type="entry name" value="ENVELOPE BIOGENESIS FACTOR ELYC"/>
    <property type="match status" value="1"/>
</dbReference>
<dbReference type="InterPro" id="IPR051599">
    <property type="entry name" value="Cell_Envelope_Assoc"/>
</dbReference>
<keyword evidence="1" id="KW-0812">Transmembrane</keyword>
<sequence length="262" mass="28369">MFVVSKLYWLLMQPLSLAFSLTLAALAAGVFGFRRLQWAGGLAAATLLFLSLFTTLGALLIEPLESRFPRPAPAPSAGCILVLGGGFENEISTARGGWHLNDSGDRFVEMLRLARLLPEAKILVSGGDGRLVPRFEDDGTVARRLLADFGIETGRLIIEPRSRNTYENAVNSAAIIRRDNLGPCLLVTSAFHMPRAVGMFRTTGVAVIPWPTDYRTDGQTGLTLDPGQPMVNADLLTTALREWSGLAGNYLVGRQESLFPAP</sequence>
<dbReference type="RefSeq" id="WP_183367165.1">
    <property type="nucleotide sequence ID" value="NZ_JACIEZ010000006.1"/>
</dbReference>
<dbReference type="GO" id="GO:0005886">
    <property type="term" value="C:plasma membrane"/>
    <property type="evidence" value="ECO:0007669"/>
    <property type="project" value="TreeGrafter"/>
</dbReference>
<dbReference type="Proteomes" id="UP000528286">
    <property type="component" value="Unassembled WGS sequence"/>
</dbReference>
<dbReference type="EMBL" id="JACIEZ010000006">
    <property type="protein sequence ID" value="MBB4065877.1"/>
    <property type="molecule type" value="Genomic_DNA"/>
</dbReference>
<comment type="caution">
    <text evidence="3">The sequence shown here is derived from an EMBL/GenBank/DDBJ whole genome shotgun (WGS) entry which is preliminary data.</text>
</comment>
<feature type="domain" description="DUF218" evidence="2">
    <location>
        <begin position="79"/>
        <end position="245"/>
    </location>
</feature>
<feature type="transmembrane region" description="Helical" evidence="1">
    <location>
        <begin position="42"/>
        <end position="61"/>
    </location>
</feature>
<dbReference type="PANTHER" id="PTHR30336">
    <property type="entry name" value="INNER MEMBRANE PROTEIN, PROBABLE PERMEASE"/>
    <property type="match status" value="1"/>
</dbReference>
<dbReference type="GO" id="GO:0000270">
    <property type="term" value="P:peptidoglycan metabolic process"/>
    <property type="evidence" value="ECO:0007669"/>
    <property type="project" value="TreeGrafter"/>
</dbReference>
<protein>
    <submittedName>
        <fullName evidence="3">Uncharacterized SAM-binding protein YcdF (DUF218 family)</fullName>
    </submittedName>
</protein>
<dbReference type="Pfam" id="PF02698">
    <property type="entry name" value="DUF218"/>
    <property type="match status" value="1"/>
</dbReference>
<dbReference type="GO" id="GO:0043164">
    <property type="term" value="P:Gram-negative-bacterium-type cell wall biogenesis"/>
    <property type="evidence" value="ECO:0007669"/>
    <property type="project" value="TreeGrafter"/>
</dbReference>
<keyword evidence="1" id="KW-0472">Membrane</keyword>